<dbReference type="EMBL" id="CAJNRF010010946">
    <property type="protein sequence ID" value="CAF2126110.1"/>
    <property type="molecule type" value="Genomic_DNA"/>
</dbReference>
<dbReference type="EMBL" id="CAJOBG010000744">
    <property type="protein sequence ID" value="CAF3852534.1"/>
    <property type="molecule type" value="Genomic_DNA"/>
</dbReference>
<name>A0A816VIY6_9BILA</name>
<evidence type="ECO:0000313" key="1">
    <source>
        <dbReference type="EMBL" id="CAF2126110.1"/>
    </source>
</evidence>
<organism evidence="1 3">
    <name type="scientific">Rotaria magnacalcarata</name>
    <dbReference type="NCBI Taxonomy" id="392030"/>
    <lineage>
        <taxon>Eukaryota</taxon>
        <taxon>Metazoa</taxon>
        <taxon>Spiralia</taxon>
        <taxon>Gnathifera</taxon>
        <taxon>Rotifera</taxon>
        <taxon>Eurotatoria</taxon>
        <taxon>Bdelloidea</taxon>
        <taxon>Philodinida</taxon>
        <taxon>Philodinidae</taxon>
        <taxon>Rotaria</taxon>
    </lineage>
</organism>
<dbReference type="AlphaFoldDB" id="A0A816VIY6"/>
<sequence>MTAANRFRQRTLADNENFPRSTSVFMENFLKPTIENYKKPSIDLEQKDTLNDMSKLICDDFGILSKTTTDNQHTNENITKSIIDKTQSTSQDDWVCPVAVVLRRAGYDVPLRPSKSWLERDRKKQASLRERRASFTKT</sequence>
<dbReference type="Proteomes" id="UP000663866">
    <property type="component" value="Unassembled WGS sequence"/>
</dbReference>
<comment type="caution">
    <text evidence="1">The sequence shown here is derived from an EMBL/GenBank/DDBJ whole genome shotgun (WGS) entry which is preliminary data.</text>
</comment>
<proteinExistence type="predicted"/>
<protein>
    <submittedName>
        <fullName evidence="1">Uncharacterized protein</fullName>
    </submittedName>
</protein>
<evidence type="ECO:0000313" key="2">
    <source>
        <dbReference type="EMBL" id="CAF3852534.1"/>
    </source>
</evidence>
<reference evidence="1" key="1">
    <citation type="submission" date="2021-02" db="EMBL/GenBank/DDBJ databases">
        <authorList>
            <person name="Nowell W R."/>
        </authorList>
    </citation>
    <scope>NUCLEOTIDE SEQUENCE</scope>
</reference>
<evidence type="ECO:0000313" key="4">
    <source>
        <dbReference type="Proteomes" id="UP000663866"/>
    </source>
</evidence>
<gene>
    <name evidence="2" type="ORF">OVN521_LOCUS6923</name>
    <name evidence="1" type="ORF">WKI299_LOCUS25344</name>
</gene>
<keyword evidence="4" id="KW-1185">Reference proteome</keyword>
<accession>A0A816VIY6</accession>
<evidence type="ECO:0000313" key="3">
    <source>
        <dbReference type="Proteomes" id="UP000663856"/>
    </source>
</evidence>
<dbReference type="Proteomes" id="UP000663856">
    <property type="component" value="Unassembled WGS sequence"/>
</dbReference>